<feature type="chain" id="PRO_5017204884" description="DUF411 domain-containing protein" evidence="1">
    <location>
        <begin position="28"/>
        <end position="155"/>
    </location>
</feature>
<protein>
    <recommendedName>
        <fullName evidence="4">DUF411 domain-containing protein</fullName>
    </recommendedName>
</protein>
<organism evidence="2 3">
    <name type="scientific">Meiothermus taiwanensis</name>
    <dbReference type="NCBI Taxonomy" id="172827"/>
    <lineage>
        <taxon>Bacteria</taxon>
        <taxon>Thermotogati</taxon>
        <taxon>Deinococcota</taxon>
        <taxon>Deinococci</taxon>
        <taxon>Thermales</taxon>
        <taxon>Thermaceae</taxon>
        <taxon>Meiothermus</taxon>
    </lineage>
</organism>
<evidence type="ECO:0000256" key="1">
    <source>
        <dbReference type="SAM" id="SignalP"/>
    </source>
</evidence>
<keyword evidence="1" id="KW-0732">Signal</keyword>
<dbReference type="Proteomes" id="UP000266089">
    <property type="component" value="Unassembled WGS sequence"/>
</dbReference>
<evidence type="ECO:0000313" key="3">
    <source>
        <dbReference type="Proteomes" id="UP000266089"/>
    </source>
</evidence>
<dbReference type="OrthoDB" id="14727at2"/>
<dbReference type="PROSITE" id="PS51318">
    <property type="entry name" value="TAT"/>
    <property type="match status" value="1"/>
</dbReference>
<comment type="caution">
    <text evidence="2">The sequence shown here is derived from an EMBL/GenBank/DDBJ whole genome shotgun (WGS) entry which is preliminary data.</text>
</comment>
<dbReference type="EMBL" id="QWKX01000042">
    <property type="protein sequence ID" value="RIH76472.1"/>
    <property type="molecule type" value="Genomic_DNA"/>
</dbReference>
<dbReference type="RefSeq" id="WP_052488389.1">
    <property type="nucleotide sequence ID" value="NZ_JBHSXZ010000056.1"/>
</dbReference>
<sequence length="155" mass="16598">MTHQPDRRRALKMLGGLALGLAGGALAQQGSALKGLEATLYKSPTCGCCGEYVKFLQAQGALVKVVLQDDLSPLKRRYGIPPEAQSCHTMRLAGYTVEGHVPLVALQKLLRERPRIDGIALPGMPSGTPGMPGPKTQPYRVLALVKGRLEPFVTL</sequence>
<dbReference type="AlphaFoldDB" id="A0A399E362"/>
<evidence type="ECO:0000313" key="2">
    <source>
        <dbReference type="EMBL" id="RIH76472.1"/>
    </source>
</evidence>
<gene>
    <name evidence="2" type="ORF">Mcate_01744</name>
</gene>
<proteinExistence type="predicted"/>
<name>A0A399E362_9DEIN</name>
<dbReference type="Pfam" id="PF04214">
    <property type="entry name" value="DUF411"/>
    <property type="match status" value="1"/>
</dbReference>
<accession>A0A399E362</accession>
<dbReference type="InterPro" id="IPR007332">
    <property type="entry name" value="DUF411"/>
</dbReference>
<reference evidence="2 3" key="1">
    <citation type="submission" date="2018-08" db="EMBL/GenBank/DDBJ databases">
        <title>Meiothermus cateniformans JCM 15151 genome sequencing project.</title>
        <authorList>
            <person name="Da Costa M.S."/>
            <person name="Albuquerque L."/>
            <person name="Raposo P."/>
            <person name="Froufe H.J.C."/>
            <person name="Barroso C.S."/>
            <person name="Egas C."/>
        </authorList>
    </citation>
    <scope>NUCLEOTIDE SEQUENCE [LARGE SCALE GENOMIC DNA]</scope>
    <source>
        <strain evidence="2 3">JCM 15151</strain>
    </source>
</reference>
<dbReference type="InterPro" id="IPR006311">
    <property type="entry name" value="TAT_signal"/>
</dbReference>
<evidence type="ECO:0008006" key="4">
    <source>
        <dbReference type="Google" id="ProtNLM"/>
    </source>
</evidence>
<feature type="signal peptide" evidence="1">
    <location>
        <begin position="1"/>
        <end position="27"/>
    </location>
</feature>